<keyword evidence="3" id="KW-1185">Reference proteome</keyword>
<protein>
    <submittedName>
        <fullName evidence="2">DUF4426 domain-containing protein</fullName>
    </submittedName>
</protein>
<evidence type="ECO:0000259" key="1">
    <source>
        <dbReference type="Pfam" id="PF14467"/>
    </source>
</evidence>
<accession>A0ABS5I2G6</accession>
<dbReference type="Proteomes" id="UP000811844">
    <property type="component" value="Unassembled WGS sequence"/>
</dbReference>
<evidence type="ECO:0000313" key="2">
    <source>
        <dbReference type="EMBL" id="MBR9728224.1"/>
    </source>
</evidence>
<proteinExistence type="predicted"/>
<feature type="domain" description="DUF4426" evidence="1">
    <location>
        <begin position="13"/>
        <end position="132"/>
    </location>
</feature>
<dbReference type="Pfam" id="PF14467">
    <property type="entry name" value="DUF4426"/>
    <property type="match status" value="1"/>
</dbReference>
<reference evidence="2 3" key="1">
    <citation type="submission" date="2020-02" db="EMBL/GenBank/DDBJ databases">
        <title>Shewanella WXL01 sp. nov., a marine bacterium isolated from green algae in Luhuitou Fringing Reef (Northern South China Sea).</title>
        <authorList>
            <person name="Wang X."/>
        </authorList>
    </citation>
    <scope>NUCLEOTIDE SEQUENCE [LARGE SCALE GENOMIC DNA]</scope>
    <source>
        <strain evidence="2 3">MCCC 1A01895</strain>
    </source>
</reference>
<dbReference type="RefSeq" id="WP_153663005.1">
    <property type="nucleotide sequence ID" value="NZ_JAAIKR010000008.1"/>
</dbReference>
<dbReference type="InterPro" id="IPR025218">
    <property type="entry name" value="DUF4426"/>
</dbReference>
<dbReference type="EMBL" id="JAAIKR010000008">
    <property type="protein sequence ID" value="MBR9728224.1"/>
    <property type="molecule type" value="Genomic_DNA"/>
</dbReference>
<gene>
    <name evidence="2" type="ORF">G3R48_09565</name>
</gene>
<dbReference type="Gene3D" id="2.60.40.3340">
    <property type="entry name" value="Domain of unknown function DUF4426"/>
    <property type="match status" value="1"/>
</dbReference>
<sequence>MLFFSPTTFAGQKQQVGKFDIHYMALDSTFLTPAVAKKYGITRSQYRSIVNITVLDTSQEGNPPVAVKISGVAHNLLDTQKKLKFQEIREGKSIYYIAQLSYRDNQETRFKIAIQHGTDLNTTIHFKRKFYVN</sequence>
<organism evidence="2 3">
    <name type="scientific">Shewanella intestini</name>
    <dbReference type="NCBI Taxonomy" id="2017544"/>
    <lineage>
        <taxon>Bacteria</taxon>
        <taxon>Pseudomonadati</taxon>
        <taxon>Pseudomonadota</taxon>
        <taxon>Gammaproteobacteria</taxon>
        <taxon>Alteromonadales</taxon>
        <taxon>Shewanellaceae</taxon>
        <taxon>Shewanella</taxon>
    </lineage>
</organism>
<name>A0ABS5I2G6_9GAMM</name>
<evidence type="ECO:0000313" key="3">
    <source>
        <dbReference type="Proteomes" id="UP000811844"/>
    </source>
</evidence>
<comment type="caution">
    <text evidence="2">The sequence shown here is derived from an EMBL/GenBank/DDBJ whole genome shotgun (WGS) entry which is preliminary data.</text>
</comment>